<dbReference type="Gene3D" id="3.20.20.80">
    <property type="entry name" value="Glycosidases"/>
    <property type="match status" value="1"/>
</dbReference>
<keyword evidence="9" id="KW-1185">Reference proteome</keyword>
<dbReference type="PROSITE" id="PS00653">
    <property type="entry name" value="GLYCOSYL_HYDROL_F1_2"/>
    <property type="match status" value="1"/>
</dbReference>
<keyword evidence="7" id="KW-0732">Signal</keyword>
<evidence type="ECO:0000256" key="4">
    <source>
        <dbReference type="ARBA" id="ARBA00023180"/>
    </source>
</evidence>
<evidence type="ECO:0000256" key="6">
    <source>
        <dbReference type="RuleBase" id="RU003690"/>
    </source>
</evidence>
<keyword evidence="3" id="KW-0378">Hydrolase</keyword>
<sequence length="520" mass="60815">MPNFYKASLILVFLLSLSEANRLRNNGKFPKDFIFGASTASYQIEGAWREDGKGLSVWDEFVHRVPSTIANNDTGDIAADSYHRYKEDIKLLANLGVQFYRFSISWPRLFPNGYVGKINEKGLKYYHNLIQECLSRGLTPVVTLFHWDLPLKLFEDGLDWTNPCLIDHFVEYSRAVIKNFPQVGMWITINEPRVYCRFSYGEGIFAPGIKKSGILDYQCAYNIIKAHAAVYRMYKKEFPHYKAPLSIAMDCQWYEPETNQPEDVAAAERHRQFEYGMYFHPIFVGDWPPIVKARIAERSKKEGYKKSRLPQFTPEEIKFVKGTHDYLAINHYSTFLAGEEPEAPYNETHYENDIRVINSRRQHWRLGADNRNVVPWGVRKVLNWLKQNYGDQGIFFTEIGLADDGSTLQDVARIDYYSDYFCEILEAMQIDHVTVKGIAMWSLLDNFEWPLGYTIHFGFYNIDYYNDPTLKRRPKKSVGWLQKLNKNRQLDCSSYNREWPTLSWGPEGKSHFSHPFKHHN</sequence>
<name>A0A9P0GAV0_9CUCU</name>
<dbReference type="PANTHER" id="PTHR10353">
    <property type="entry name" value="GLYCOSYL HYDROLASE"/>
    <property type="match status" value="1"/>
</dbReference>
<dbReference type="SUPFAM" id="SSF51445">
    <property type="entry name" value="(Trans)glycosidases"/>
    <property type="match status" value="1"/>
</dbReference>
<evidence type="ECO:0000313" key="8">
    <source>
        <dbReference type="EMBL" id="CAH1106428.1"/>
    </source>
</evidence>
<dbReference type="GO" id="GO:0005975">
    <property type="term" value="P:carbohydrate metabolic process"/>
    <property type="evidence" value="ECO:0007669"/>
    <property type="project" value="InterPro"/>
</dbReference>
<dbReference type="PRINTS" id="PR00131">
    <property type="entry name" value="GLHYDRLASE1"/>
</dbReference>
<evidence type="ECO:0000256" key="7">
    <source>
        <dbReference type="SAM" id="SignalP"/>
    </source>
</evidence>
<dbReference type="InterPro" id="IPR033132">
    <property type="entry name" value="GH_1_N_CS"/>
</dbReference>
<comment type="similarity">
    <text evidence="1 6">Belongs to the glycosyl hydrolase 1 family.</text>
</comment>
<feature type="chain" id="PRO_5040183192" description="Beta-glucosidase" evidence="7">
    <location>
        <begin position="21"/>
        <end position="520"/>
    </location>
</feature>
<dbReference type="Proteomes" id="UP001153636">
    <property type="component" value="Chromosome 2"/>
</dbReference>
<dbReference type="GO" id="GO:0008422">
    <property type="term" value="F:beta-glucosidase activity"/>
    <property type="evidence" value="ECO:0007669"/>
    <property type="project" value="TreeGrafter"/>
</dbReference>
<protein>
    <recommendedName>
        <fullName evidence="10">Beta-glucosidase</fullName>
    </recommendedName>
</protein>
<evidence type="ECO:0000256" key="5">
    <source>
        <dbReference type="ARBA" id="ARBA00023295"/>
    </source>
</evidence>
<dbReference type="OrthoDB" id="6666096at2759"/>
<evidence type="ECO:0008006" key="10">
    <source>
        <dbReference type="Google" id="ProtNLM"/>
    </source>
</evidence>
<dbReference type="EMBL" id="OV651814">
    <property type="protein sequence ID" value="CAH1106428.1"/>
    <property type="molecule type" value="Genomic_DNA"/>
</dbReference>
<proteinExistence type="inferred from homology"/>
<evidence type="ECO:0000256" key="2">
    <source>
        <dbReference type="ARBA" id="ARBA00011738"/>
    </source>
</evidence>
<evidence type="ECO:0000256" key="3">
    <source>
        <dbReference type="ARBA" id="ARBA00022801"/>
    </source>
</evidence>
<dbReference type="AlphaFoldDB" id="A0A9P0GAV0"/>
<comment type="subunit">
    <text evidence="2">Homodimer.</text>
</comment>
<evidence type="ECO:0000313" key="9">
    <source>
        <dbReference type="Proteomes" id="UP001153636"/>
    </source>
</evidence>
<dbReference type="PANTHER" id="PTHR10353:SF36">
    <property type="entry name" value="LP05116P"/>
    <property type="match status" value="1"/>
</dbReference>
<keyword evidence="5" id="KW-0326">Glycosidase</keyword>
<keyword evidence="4" id="KW-0325">Glycoprotein</keyword>
<evidence type="ECO:0000256" key="1">
    <source>
        <dbReference type="ARBA" id="ARBA00010838"/>
    </source>
</evidence>
<dbReference type="FunFam" id="3.20.20.80:FF:000013">
    <property type="entry name" value="lactase-phlorizin hydrolase"/>
    <property type="match status" value="1"/>
</dbReference>
<dbReference type="InterPro" id="IPR017853">
    <property type="entry name" value="GH"/>
</dbReference>
<organism evidence="8 9">
    <name type="scientific">Psylliodes chrysocephalus</name>
    <dbReference type="NCBI Taxonomy" id="3402493"/>
    <lineage>
        <taxon>Eukaryota</taxon>
        <taxon>Metazoa</taxon>
        <taxon>Ecdysozoa</taxon>
        <taxon>Arthropoda</taxon>
        <taxon>Hexapoda</taxon>
        <taxon>Insecta</taxon>
        <taxon>Pterygota</taxon>
        <taxon>Neoptera</taxon>
        <taxon>Endopterygota</taxon>
        <taxon>Coleoptera</taxon>
        <taxon>Polyphaga</taxon>
        <taxon>Cucujiformia</taxon>
        <taxon>Chrysomeloidea</taxon>
        <taxon>Chrysomelidae</taxon>
        <taxon>Galerucinae</taxon>
        <taxon>Alticini</taxon>
        <taxon>Psylliodes</taxon>
    </lineage>
</organism>
<reference evidence="8" key="1">
    <citation type="submission" date="2022-01" db="EMBL/GenBank/DDBJ databases">
        <authorList>
            <person name="King R."/>
        </authorList>
    </citation>
    <scope>NUCLEOTIDE SEQUENCE</scope>
</reference>
<dbReference type="InterPro" id="IPR001360">
    <property type="entry name" value="Glyco_hydro_1"/>
</dbReference>
<feature type="signal peptide" evidence="7">
    <location>
        <begin position="1"/>
        <end position="20"/>
    </location>
</feature>
<dbReference type="Pfam" id="PF00232">
    <property type="entry name" value="Glyco_hydro_1"/>
    <property type="match status" value="1"/>
</dbReference>
<accession>A0A9P0GAV0</accession>
<gene>
    <name evidence="8" type="ORF">PSYICH_LOCUS6593</name>
</gene>